<dbReference type="InterPro" id="IPR036396">
    <property type="entry name" value="Cyt_P450_sf"/>
</dbReference>
<evidence type="ECO:0000256" key="4">
    <source>
        <dbReference type="ARBA" id="ARBA00022617"/>
    </source>
</evidence>
<dbReference type="PANTHER" id="PTHR24298">
    <property type="entry name" value="FLAVONOID 3'-MONOOXYGENASE-RELATED"/>
    <property type="match status" value="1"/>
</dbReference>
<evidence type="ECO:0000256" key="3">
    <source>
        <dbReference type="ARBA" id="ARBA00010617"/>
    </source>
</evidence>
<evidence type="ECO:0000256" key="8">
    <source>
        <dbReference type="ARBA" id="ARBA00023002"/>
    </source>
</evidence>
<evidence type="ECO:0000313" key="12">
    <source>
        <dbReference type="EMBL" id="KAF3611155.1"/>
    </source>
</evidence>
<feature type="compositionally biased region" description="Low complexity" evidence="11">
    <location>
        <begin position="57"/>
        <end position="71"/>
    </location>
</feature>
<comment type="cofactor">
    <cofactor evidence="1">
        <name>heme</name>
        <dbReference type="ChEBI" id="CHEBI:30413"/>
    </cofactor>
</comment>
<protein>
    <submittedName>
        <fullName evidence="12">Uncharacterized protein</fullName>
    </submittedName>
</protein>
<sequence length="227" mass="26020">MLLLAPFVTISSSRDQKMALICLQALRLCPSSGIFTFYSLFYHTRLFRRSHPGTDLSSNSAYSKSPYASSPRPLWPTRSSGRMTRSLWGLLQVHEEAPAQVRSRGIRADELERFYARLMVTRRERRRVLRSERKQWCSLTTASPSCSWVGLLHLRIFKVPLVLASSASVAYDLFRTHDVNVLSRGFRTLENSLLFGHETFVGANFGDYHKFMKKVLVMNLFGAHPCR</sequence>
<gene>
    <name evidence="12" type="ORF">DY000_02050594</name>
</gene>
<evidence type="ECO:0000256" key="10">
    <source>
        <dbReference type="ARBA" id="ARBA00023136"/>
    </source>
</evidence>
<evidence type="ECO:0000256" key="11">
    <source>
        <dbReference type="SAM" id="MobiDB-lite"/>
    </source>
</evidence>
<keyword evidence="7" id="KW-1133">Transmembrane helix</keyword>
<keyword evidence="9" id="KW-0503">Monooxygenase</keyword>
<dbReference type="PANTHER" id="PTHR24298:SF475">
    <property type="entry name" value="CYTOCHROME P450 705A5-RELATED"/>
    <property type="match status" value="1"/>
</dbReference>
<keyword evidence="4" id="KW-0408">Iron</keyword>
<evidence type="ECO:0000313" key="13">
    <source>
        <dbReference type="Proteomes" id="UP000266723"/>
    </source>
</evidence>
<evidence type="ECO:0000256" key="2">
    <source>
        <dbReference type="ARBA" id="ARBA00004167"/>
    </source>
</evidence>
<keyword evidence="6" id="KW-0479">Metal-binding</keyword>
<reference evidence="12 13" key="1">
    <citation type="journal article" date="2020" name="BMC Genomics">
        <title>Intraspecific diversification of the crop wild relative Brassica cretica Lam. using demographic model selection.</title>
        <authorList>
            <person name="Kioukis A."/>
            <person name="Michalopoulou V.A."/>
            <person name="Briers L."/>
            <person name="Pirintsos S."/>
            <person name="Studholme D.J."/>
            <person name="Pavlidis P."/>
            <person name="Sarris P.F."/>
        </authorList>
    </citation>
    <scope>NUCLEOTIDE SEQUENCE [LARGE SCALE GENOMIC DNA]</scope>
    <source>
        <strain evidence="13">cv. PFS-1207/04</strain>
    </source>
</reference>
<organism evidence="12 13">
    <name type="scientific">Brassica cretica</name>
    <name type="common">Mustard</name>
    <dbReference type="NCBI Taxonomy" id="69181"/>
    <lineage>
        <taxon>Eukaryota</taxon>
        <taxon>Viridiplantae</taxon>
        <taxon>Streptophyta</taxon>
        <taxon>Embryophyta</taxon>
        <taxon>Tracheophyta</taxon>
        <taxon>Spermatophyta</taxon>
        <taxon>Magnoliopsida</taxon>
        <taxon>eudicotyledons</taxon>
        <taxon>Gunneridae</taxon>
        <taxon>Pentapetalae</taxon>
        <taxon>rosids</taxon>
        <taxon>malvids</taxon>
        <taxon>Brassicales</taxon>
        <taxon>Brassicaceae</taxon>
        <taxon>Brassiceae</taxon>
        <taxon>Brassica</taxon>
    </lineage>
</organism>
<comment type="subcellular location">
    <subcellularLocation>
        <location evidence="2">Membrane</location>
        <topology evidence="2">Single-pass membrane protein</topology>
    </subcellularLocation>
</comment>
<name>A0ABQ7F6W3_BRACR</name>
<evidence type="ECO:0000256" key="1">
    <source>
        <dbReference type="ARBA" id="ARBA00001971"/>
    </source>
</evidence>
<keyword evidence="13" id="KW-1185">Reference proteome</keyword>
<comment type="similarity">
    <text evidence="3">Belongs to the cytochrome P450 family.</text>
</comment>
<dbReference type="SUPFAM" id="SSF48264">
    <property type="entry name" value="Cytochrome P450"/>
    <property type="match status" value="1"/>
</dbReference>
<evidence type="ECO:0000256" key="6">
    <source>
        <dbReference type="ARBA" id="ARBA00022723"/>
    </source>
</evidence>
<accession>A0ABQ7F6W3</accession>
<keyword evidence="10" id="KW-0472">Membrane</keyword>
<keyword evidence="8" id="KW-0560">Oxidoreductase</keyword>
<keyword evidence="5" id="KW-0812">Transmembrane</keyword>
<dbReference type="Proteomes" id="UP000266723">
    <property type="component" value="Unassembled WGS sequence"/>
</dbReference>
<evidence type="ECO:0000256" key="5">
    <source>
        <dbReference type="ARBA" id="ARBA00022692"/>
    </source>
</evidence>
<keyword evidence="4" id="KW-0349">Heme</keyword>
<feature type="region of interest" description="Disordered" evidence="11">
    <location>
        <begin position="54"/>
        <end position="78"/>
    </location>
</feature>
<dbReference type="EMBL" id="QGKV02000297">
    <property type="protein sequence ID" value="KAF3611155.1"/>
    <property type="molecule type" value="Genomic_DNA"/>
</dbReference>
<evidence type="ECO:0000256" key="7">
    <source>
        <dbReference type="ARBA" id="ARBA00022989"/>
    </source>
</evidence>
<comment type="caution">
    <text evidence="12">The sequence shown here is derived from an EMBL/GenBank/DDBJ whole genome shotgun (WGS) entry which is preliminary data.</text>
</comment>
<dbReference type="InterPro" id="IPR051103">
    <property type="entry name" value="Plant_metabolite_P450s"/>
</dbReference>
<proteinExistence type="inferred from homology"/>
<evidence type="ECO:0000256" key="9">
    <source>
        <dbReference type="ARBA" id="ARBA00023033"/>
    </source>
</evidence>